<sequence>MGYVVSYGLPSFAILLILIFLILCYFSRQDAYWYLPLVFAPAAGGALIGYTVGLCETPIVATFIPVLIGLLGAVGYAEAKNQRFVVQLKERLNSAVADEGEAQGIEKIKKLLNESSPAHGVIPALAGLGTFAFFFFCGFGMDAGLKNRLPSYQGMETLLVKYQPLTPEEALSVAQTSWALRKREIPVREHDQLLVAMLKPVLEKTSEREKELVRVSEMMQKSIDSDANDLVIPGPPVGATPFLKSAAAVGFMVGLDVRLSANAVTYEEAYIQLLHFLLGESVKQLSSEAEKASFAKKTFSDVLKIDADFRADPMAIRNYEEGYKKLKKIAER</sequence>
<gene>
    <name evidence="2" type="ORF">DSM3645_15095</name>
</gene>
<keyword evidence="1" id="KW-0472">Membrane</keyword>
<protein>
    <submittedName>
        <fullName evidence="2">Uncharacterized protein</fullName>
    </submittedName>
</protein>
<feature type="transmembrane region" description="Helical" evidence="1">
    <location>
        <begin position="33"/>
        <end position="53"/>
    </location>
</feature>
<name>A4A238_9BACT</name>
<dbReference type="STRING" id="314230.DSM3645_15095"/>
<dbReference type="Proteomes" id="UP000004358">
    <property type="component" value="Unassembled WGS sequence"/>
</dbReference>
<evidence type="ECO:0000256" key="1">
    <source>
        <dbReference type="SAM" id="Phobius"/>
    </source>
</evidence>
<dbReference type="EMBL" id="AANZ01000041">
    <property type="protein sequence ID" value="EAQ77141.1"/>
    <property type="molecule type" value="Genomic_DNA"/>
</dbReference>
<proteinExistence type="predicted"/>
<reference evidence="2 3" key="1">
    <citation type="submission" date="2006-02" db="EMBL/GenBank/DDBJ databases">
        <authorList>
            <person name="Amann R."/>
            <person name="Ferriera S."/>
            <person name="Johnson J."/>
            <person name="Kravitz S."/>
            <person name="Halpern A."/>
            <person name="Remington K."/>
            <person name="Beeson K."/>
            <person name="Tran B."/>
            <person name="Rogers Y.-H."/>
            <person name="Friedman R."/>
            <person name="Venter J.C."/>
        </authorList>
    </citation>
    <scope>NUCLEOTIDE SEQUENCE [LARGE SCALE GENOMIC DNA]</scope>
    <source>
        <strain evidence="2 3">DSM 3645</strain>
    </source>
</reference>
<accession>A4A238</accession>
<keyword evidence="1" id="KW-1133">Transmembrane helix</keyword>
<dbReference type="AlphaFoldDB" id="A4A238"/>
<comment type="caution">
    <text evidence="2">The sequence shown here is derived from an EMBL/GenBank/DDBJ whole genome shotgun (WGS) entry which is preliminary data.</text>
</comment>
<organism evidence="2 3">
    <name type="scientific">Blastopirellula marina DSM 3645</name>
    <dbReference type="NCBI Taxonomy" id="314230"/>
    <lineage>
        <taxon>Bacteria</taxon>
        <taxon>Pseudomonadati</taxon>
        <taxon>Planctomycetota</taxon>
        <taxon>Planctomycetia</taxon>
        <taxon>Pirellulales</taxon>
        <taxon>Pirellulaceae</taxon>
        <taxon>Blastopirellula</taxon>
    </lineage>
</organism>
<evidence type="ECO:0000313" key="3">
    <source>
        <dbReference type="Proteomes" id="UP000004358"/>
    </source>
</evidence>
<feature type="transmembrane region" description="Helical" evidence="1">
    <location>
        <begin position="6"/>
        <end position="26"/>
    </location>
</feature>
<feature type="transmembrane region" description="Helical" evidence="1">
    <location>
        <begin position="120"/>
        <end position="141"/>
    </location>
</feature>
<dbReference type="HOGENOM" id="CLU_835928_0_0_0"/>
<feature type="transmembrane region" description="Helical" evidence="1">
    <location>
        <begin position="59"/>
        <end position="79"/>
    </location>
</feature>
<keyword evidence="1" id="KW-0812">Transmembrane</keyword>
<evidence type="ECO:0000313" key="2">
    <source>
        <dbReference type="EMBL" id="EAQ77141.1"/>
    </source>
</evidence>